<comment type="subcellular location">
    <subcellularLocation>
        <location evidence="1">Membrane</location>
        <topology evidence="1">Multi-pass membrane protein</topology>
    </subcellularLocation>
</comment>
<dbReference type="InterPro" id="IPR001734">
    <property type="entry name" value="Na/solute_symporter"/>
</dbReference>
<reference evidence="9 10" key="1">
    <citation type="submission" date="2014-04" db="EMBL/GenBank/DDBJ databases">
        <title>Draft Genome Sequence of Synergistes jonesii.</title>
        <authorList>
            <person name="Coil D.A."/>
            <person name="Eisen J.A."/>
            <person name="Holland-Moritz H.E."/>
        </authorList>
    </citation>
    <scope>NUCLEOTIDE SEQUENCE [LARGE SCALE GENOMIC DNA]</scope>
    <source>
        <strain evidence="9 10">78-1</strain>
    </source>
</reference>
<dbReference type="PROSITE" id="PS50283">
    <property type="entry name" value="NA_SOLUT_SYMP_3"/>
    <property type="match status" value="1"/>
</dbReference>
<name>A0A073J2H9_9BACT</name>
<dbReference type="AlphaFoldDB" id="A0A073J2H9"/>
<feature type="transmembrane region" description="Helical" evidence="8">
    <location>
        <begin position="221"/>
        <end position="242"/>
    </location>
</feature>
<feature type="transmembrane region" description="Helical" evidence="8">
    <location>
        <begin position="71"/>
        <end position="90"/>
    </location>
</feature>
<dbReference type="Proteomes" id="UP000027665">
    <property type="component" value="Unassembled WGS sequence"/>
</dbReference>
<comment type="caution">
    <text evidence="9">The sequence shown here is derived from an EMBL/GenBank/DDBJ whole genome shotgun (WGS) entry which is preliminary data.</text>
</comment>
<feature type="transmembrane region" description="Helical" evidence="8">
    <location>
        <begin position="431"/>
        <end position="450"/>
    </location>
</feature>
<evidence type="ECO:0008006" key="11">
    <source>
        <dbReference type="Google" id="ProtNLM"/>
    </source>
</evidence>
<sequence length="455" mass="46819">MLLFYFSAFALLALFIAAGVVVGGRGGKKDYSLGGRKAGAAGVTGILLGALVGGASTVGTVQMAYGYGMTAWWFTLGGGIGCLMLGLRFASQLRASEITTVADYLEKSYGDRGKAIALAATVSSSLGTFISVCAQFLSCIALIRGVVPIPAWLAALVAALSIWGFIASGGIKSFAALGEAKIIILCVVLVTCAAAAAFRNGAAPFVDLSFQPWFNVFGRGFFPEVGCLASMIVGVFTTQIYLQSIAAAKDIRSARAGAFTSALLMPQMGLLGCWIGLTMRASGVDVSPDKALSWFIANNFPPLVGGLIWGGILITVIGCAAGLILGVATNISKNFIPATVKRKYEGGGRVEQLLVTAMISIAAFCAIGGAGSMILEWSFVSMGLRGSGTFLPLIVAILRPGALPPSWALASSAGGLAAMLLWAALRLPSDPLFAGLALSSLCVGTGLFHAKNKRK</sequence>
<dbReference type="InterPro" id="IPR050277">
    <property type="entry name" value="Sodium:Solute_Symporter"/>
</dbReference>
<dbReference type="Gene3D" id="1.20.1730.10">
    <property type="entry name" value="Sodium/glucose cotransporter"/>
    <property type="match status" value="1"/>
</dbReference>
<dbReference type="GO" id="GO:0022857">
    <property type="term" value="F:transmembrane transporter activity"/>
    <property type="evidence" value="ECO:0007669"/>
    <property type="project" value="InterPro"/>
</dbReference>
<feature type="transmembrane region" description="Helical" evidence="8">
    <location>
        <begin position="6"/>
        <end position="26"/>
    </location>
</feature>
<evidence type="ECO:0000313" key="9">
    <source>
        <dbReference type="EMBL" id="KEJ91912.1"/>
    </source>
</evidence>
<accession>A0A073J2H9</accession>
<proteinExistence type="inferred from homology"/>
<gene>
    <name evidence="9" type="ORF">EH55_05880</name>
</gene>
<protein>
    <recommendedName>
        <fullName evidence="11">Sodium:solute symporter</fullName>
    </recommendedName>
</protein>
<dbReference type="OrthoDB" id="9781232at2"/>
<keyword evidence="5 8" id="KW-1133">Transmembrane helix</keyword>
<keyword evidence="6 8" id="KW-0472">Membrane</keyword>
<evidence type="ECO:0000256" key="2">
    <source>
        <dbReference type="ARBA" id="ARBA00006434"/>
    </source>
</evidence>
<feature type="transmembrane region" description="Helical" evidence="8">
    <location>
        <begin position="353"/>
        <end position="371"/>
    </location>
</feature>
<dbReference type="InterPro" id="IPR038377">
    <property type="entry name" value="Na/Glc_symporter_sf"/>
</dbReference>
<dbReference type="PANTHER" id="PTHR48086:SF7">
    <property type="entry name" value="SODIUM-SOLUTE SYMPORTER-RELATED"/>
    <property type="match status" value="1"/>
</dbReference>
<organism evidence="9 10">
    <name type="scientific">Synergistes jonesii</name>
    <dbReference type="NCBI Taxonomy" id="2754"/>
    <lineage>
        <taxon>Bacteria</taxon>
        <taxon>Thermotogati</taxon>
        <taxon>Synergistota</taxon>
        <taxon>Synergistia</taxon>
        <taxon>Synergistales</taxon>
        <taxon>Synergistaceae</taxon>
        <taxon>Synergistes</taxon>
    </lineage>
</organism>
<dbReference type="GO" id="GO:0005886">
    <property type="term" value="C:plasma membrane"/>
    <property type="evidence" value="ECO:0007669"/>
    <property type="project" value="TreeGrafter"/>
</dbReference>
<keyword evidence="10" id="KW-1185">Reference proteome</keyword>
<dbReference type="PANTHER" id="PTHR48086">
    <property type="entry name" value="SODIUM/PROLINE SYMPORTER-RELATED"/>
    <property type="match status" value="1"/>
</dbReference>
<keyword evidence="3" id="KW-0813">Transport</keyword>
<dbReference type="RefSeq" id="WP_037976584.1">
    <property type="nucleotide sequence ID" value="NZ_JMKI01000036.1"/>
</dbReference>
<evidence type="ECO:0000256" key="8">
    <source>
        <dbReference type="SAM" id="Phobius"/>
    </source>
</evidence>
<feature type="transmembrane region" description="Helical" evidence="8">
    <location>
        <begin position="254"/>
        <end position="277"/>
    </location>
</feature>
<dbReference type="EMBL" id="JMKI01000036">
    <property type="protein sequence ID" value="KEJ91912.1"/>
    <property type="molecule type" value="Genomic_DNA"/>
</dbReference>
<feature type="transmembrane region" description="Helical" evidence="8">
    <location>
        <begin position="307"/>
        <end position="332"/>
    </location>
</feature>
<dbReference type="STRING" id="2754.EH55_05880"/>
<dbReference type="GeneID" id="90983813"/>
<evidence type="ECO:0000256" key="6">
    <source>
        <dbReference type="ARBA" id="ARBA00023136"/>
    </source>
</evidence>
<feature type="transmembrane region" description="Helical" evidence="8">
    <location>
        <begin position="407"/>
        <end position="425"/>
    </location>
</feature>
<feature type="transmembrane region" description="Helical" evidence="8">
    <location>
        <begin position="149"/>
        <end position="170"/>
    </location>
</feature>
<evidence type="ECO:0000256" key="7">
    <source>
        <dbReference type="RuleBase" id="RU362091"/>
    </source>
</evidence>
<evidence type="ECO:0000256" key="5">
    <source>
        <dbReference type="ARBA" id="ARBA00022989"/>
    </source>
</evidence>
<evidence type="ECO:0000256" key="4">
    <source>
        <dbReference type="ARBA" id="ARBA00022692"/>
    </source>
</evidence>
<feature type="transmembrane region" description="Helical" evidence="8">
    <location>
        <begin position="115"/>
        <end position="143"/>
    </location>
</feature>
<feature type="transmembrane region" description="Helical" evidence="8">
    <location>
        <begin position="377"/>
        <end position="398"/>
    </location>
</feature>
<feature type="transmembrane region" description="Helical" evidence="8">
    <location>
        <begin position="38"/>
        <end position="65"/>
    </location>
</feature>
<dbReference type="eggNOG" id="COG0591">
    <property type="taxonomic scope" value="Bacteria"/>
</dbReference>
<evidence type="ECO:0000256" key="1">
    <source>
        <dbReference type="ARBA" id="ARBA00004141"/>
    </source>
</evidence>
<comment type="similarity">
    <text evidence="2 7">Belongs to the sodium:solute symporter (SSF) (TC 2.A.21) family.</text>
</comment>
<evidence type="ECO:0000313" key="10">
    <source>
        <dbReference type="Proteomes" id="UP000027665"/>
    </source>
</evidence>
<feature type="transmembrane region" description="Helical" evidence="8">
    <location>
        <begin position="182"/>
        <end position="201"/>
    </location>
</feature>
<dbReference type="Pfam" id="PF00474">
    <property type="entry name" value="SSF"/>
    <property type="match status" value="1"/>
</dbReference>
<keyword evidence="4 8" id="KW-0812">Transmembrane</keyword>
<evidence type="ECO:0000256" key="3">
    <source>
        <dbReference type="ARBA" id="ARBA00022448"/>
    </source>
</evidence>